<dbReference type="GO" id="GO:0016491">
    <property type="term" value="F:oxidoreductase activity"/>
    <property type="evidence" value="ECO:0007669"/>
    <property type="project" value="UniProtKB-KW"/>
</dbReference>
<evidence type="ECO:0000256" key="7">
    <source>
        <dbReference type="SAM" id="Phobius"/>
    </source>
</evidence>
<evidence type="ECO:0000256" key="4">
    <source>
        <dbReference type="ARBA" id="ARBA00023002"/>
    </source>
</evidence>
<name>A0ABD2ZF54_9GENT</name>
<dbReference type="Pfam" id="PF11960">
    <property type="entry name" value="DUF3474"/>
    <property type="match status" value="1"/>
</dbReference>
<comment type="pathway">
    <text evidence="2">Lipid metabolism.</text>
</comment>
<evidence type="ECO:0000256" key="5">
    <source>
        <dbReference type="ARBA" id="ARBA00023136"/>
    </source>
</evidence>
<dbReference type="PANTHER" id="PTHR32100">
    <property type="entry name" value="OMEGA-6 FATTY ACID DESATURASE, CHLOROPLASTIC"/>
    <property type="match status" value="1"/>
</dbReference>
<keyword evidence="11" id="KW-1185">Reference proteome</keyword>
<keyword evidence="5 7" id="KW-0472">Membrane</keyword>
<dbReference type="InterPro" id="IPR005804">
    <property type="entry name" value="FA_desaturase_dom"/>
</dbReference>
<comment type="similarity">
    <text evidence="3">Belongs to the fatty acid desaturase type 1 family.</text>
</comment>
<feature type="transmembrane region" description="Helical" evidence="7">
    <location>
        <begin position="268"/>
        <end position="288"/>
    </location>
</feature>
<comment type="caution">
    <text evidence="10">The sequence shown here is derived from an EMBL/GenBank/DDBJ whole genome shotgun (WGS) entry which is preliminary data.</text>
</comment>
<feature type="compositionally biased region" description="Basic and acidic residues" evidence="6">
    <location>
        <begin position="10"/>
        <end position="20"/>
    </location>
</feature>
<gene>
    <name evidence="10" type="ORF">ACH5RR_020642</name>
</gene>
<evidence type="ECO:0000256" key="3">
    <source>
        <dbReference type="ARBA" id="ARBA00009295"/>
    </source>
</evidence>
<protein>
    <recommendedName>
        <fullName evidence="12">Omega-3 fatty acid desaturase</fullName>
    </recommendedName>
</protein>
<evidence type="ECO:0000259" key="8">
    <source>
        <dbReference type="Pfam" id="PF00487"/>
    </source>
</evidence>
<proteinExistence type="inferred from homology"/>
<keyword evidence="7" id="KW-1133">Transmembrane helix</keyword>
<accession>A0ABD2ZF54</accession>
<dbReference type="EMBL" id="JBJUIK010000009">
    <property type="protein sequence ID" value="KAL3518053.1"/>
    <property type="molecule type" value="Genomic_DNA"/>
</dbReference>
<feature type="domain" description="Fatty acid desaturase" evidence="8">
    <location>
        <begin position="107"/>
        <end position="362"/>
    </location>
</feature>
<evidence type="ECO:0000256" key="2">
    <source>
        <dbReference type="ARBA" id="ARBA00005189"/>
    </source>
</evidence>
<feature type="transmembrane region" description="Helical" evidence="7">
    <location>
        <begin position="240"/>
        <end position="262"/>
    </location>
</feature>
<evidence type="ECO:0000313" key="10">
    <source>
        <dbReference type="EMBL" id="KAL3518053.1"/>
    </source>
</evidence>
<dbReference type="InterPro" id="IPR021863">
    <property type="entry name" value="FAS_N"/>
</dbReference>
<dbReference type="GO" id="GO:0016020">
    <property type="term" value="C:membrane"/>
    <property type="evidence" value="ECO:0007669"/>
    <property type="project" value="UniProtKB-SubCell"/>
</dbReference>
<feature type="domain" description="Fatty acid desaturase N-terminal" evidence="9">
    <location>
        <begin position="33"/>
        <end position="99"/>
    </location>
</feature>
<dbReference type="Pfam" id="PF00487">
    <property type="entry name" value="FA_desaturase"/>
    <property type="match status" value="1"/>
</dbReference>
<evidence type="ECO:0000313" key="11">
    <source>
        <dbReference type="Proteomes" id="UP001630127"/>
    </source>
</evidence>
<dbReference type="InterPro" id="IPR012171">
    <property type="entry name" value="Fatty_acid_desaturase"/>
</dbReference>
<organism evidence="10 11">
    <name type="scientific">Cinchona calisaya</name>
    <dbReference type="NCBI Taxonomy" id="153742"/>
    <lineage>
        <taxon>Eukaryota</taxon>
        <taxon>Viridiplantae</taxon>
        <taxon>Streptophyta</taxon>
        <taxon>Embryophyta</taxon>
        <taxon>Tracheophyta</taxon>
        <taxon>Spermatophyta</taxon>
        <taxon>Magnoliopsida</taxon>
        <taxon>eudicotyledons</taxon>
        <taxon>Gunneridae</taxon>
        <taxon>Pentapetalae</taxon>
        <taxon>asterids</taxon>
        <taxon>lamiids</taxon>
        <taxon>Gentianales</taxon>
        <taxon>Rubiaceae</taxon>
        <taxon>Cinchonoideae</taxon>
        <taxon>Cinchoneae</taxon>
        <taxon>Cinchona</taxon>
    </lineage>
</organism>
<feature type="region of interest" description="Disordered" evidence="6">
    <location>
        <begin position="1"/>
        <end position="23"/>
    </location>
</feature>
<evidence type="ECO:0000256" key="1">
    <source>
        <dbReference type="ARBA" id="ARBA00004370"/>
    </source>
</evidence>
<dbReference type="Proteomes" id="UP001630127">
    <property type="component" value="Unassembled WGS sequence"/>
</dbReference>
<reference evidence="10 11" key="1">
    <citation type="submission" date="2024-11" db="EMBL/GenBank/DDBJ databases">
        <title>A near-complete genome assembly of Cinchona calisaya.</title>
        <authorList>
            <person name="Lian D.C."/>
            <person name="Zhao X.W."/>
            <person name="Wei L."/>
        </authorList>
    </citation>
    <scope>NUCLEOTIDE SEQUENCE [LARGE SCALE GENOMIC DNA]</scope>
    <source>
        <tissue evidence="10">Nenye</tissue>
    </source>
</reference>
<dbReference type="CDD" id="cd03507">
    <property type="entry name" value="Delta12-FADS-like"/>
    <property type="match status" value="1"/>
</dbReference>
<keyword evidence="7" id="KW-0812">Transmembrane</keyword>
<sequence>MDHSLSPLSADKKGEVENTTKPRMPLVPVEGKETARMNTNINGISKTMDEEVDFDPSAPPPFKIADIRAAIPEHCWLKNPWRSLSYVARDIFVVIGLIALAVHFNIWMVWPFYWAAQGTMFWAIFVLGHDCGHGSFSNNQTLNSVVGHILHSAILVPYHGWRISHRTHHQNHGNIEKDESWVPLPEEMYKNLDYFTKFARHKIPFPMFAYPLYLWRRSPGKTGSHFNPYSDLFKPNERKYVVTSTICWTVMVAFLLYLSTIFGPTEMLKFYGIPYLIFVMWLDVVTYLHHHGYEQKLPWYRGKEWSYLRGGLTTVDRDYGWFNNIHHDIGTHIIHHLFPQIPHYHLVEATRAAKPVLGKYYREPRKSGPIPYHLIDNLVRSINQDHYVSDTGDIVYYKTDSKLKGSNNRKDE</sequence>
<evidence type="ECO:0000256" key="6">
    <source>
        <dbReference type="SAM" id="MobiDB-lite"/>
    </source>
</evidence>
<dbReference type="AlphaFoldDB" id="A0ABD2ZF54"/>
<evidence type="ECO:0008006" key="12">
    <source>
        <dbReference type="Google" id="ProtNLM"/>
    </source>
</evidence>
<keyword evidence="4" id="KW-0560">Oxidoreductase</keyword>
<feature type="transmembrane region" description="Helical" evidence="7">
    <location>
        <begin position="86"/>
        <end position="106"/>
    </location>
</feature>
<evidence type="ECO:0000259" key="9">
    <source>
        <dbReference type="Pfam" id="PF11960"/>
    </source>
</evidence>
<comment type="subcellular location">
    <subcellularLocation>
        <location evidence="1">Membrane</location>
    </subcellularLocation>
</comment>